<name>A0A1L7W953_FUSPR</name>
<gene>
    <name evidence="1" type="ORF">FPRO_12571</name>
</gene>
<dbReference type="EMBL" id="FJOF01000015">
    <property type="protein sequence ID" value="CZR49137.1"/>
    <property type="molecule type" value="Genomic_DNA"/>
</dbReference>
<reference evidence="2" key="1">
    <citation type="journal article" date="2016" name="Genome Biol. Evol.">
        <title>Comparative 'omics' of the Fusarium fujikuroi species complex highlights differences in genetic potential and metabolite synthesis.</title>
        <authorList>
            <person name="Niehaus E.-M."/>
            <person name="Muensterkoetter M."/>
            <person name="Proctor R.H."/>
            <person name="Brown D.W."/>
            <person name="Sharon A."/>
            <person name="Idan Y."/>
            <person name="Oren-Young L."/>
            <person name="Sieber C.M."/>
            <person name="Novak O."/>
            <person name="Pencik A."/>
            <person name="Tarkowska D."/>
            <person name="Hromadova K."/>
            <person name="Freeman S."/>
            <person name="Maymon M."/>
            <person name="Elazar M."/>
            <person name="Youssef S.A."/>
            <person name="El-Shabrawy E.S.M."/>
            <person name="Shalaby A.B.A."/>
            <person name="Houterman P."/>
            <person name="Brock N.L."/>
            <person name="Burkhardt I."/>
            <person name="Tsavkelova E.A."/>
            <person name="Dickschat J.S."/>
            <person name="Galuszka P."/>
            <person name="Gueldener U."/>
            <person name="Tudzynski B."/>
        </authorList>
    </citation>
    <scope>NUCLEOTIDE SEQUENCE [LARGE SCALE GENOMIC DNA]</scope>
    <source>
        <strain evidence="2">ET1</strain>
    </source>
</reference>
<dbReference type="AlphaFoldDB" id="A0A1L7W953"/>
<evidence type="ECO:0000313" key="1">
    <source>
        <dbReference type="EMBL" id="CZR49137.1"/>
    </source>
</evidence>
<protein>
    <submittedName>
        <fullName evidence="1">Uncharacterized protein</fullName>
    </submittedName>
</protein>
<dbReference type="Proteomes" id="UP000183971">
    <property type="component" value="Unassembled WGS sequence"/>
</dbReference>
<evidence type="ECO:0000313" key="2">
    <source>
        <dbReference type="Proteomes" id="UP000183971"/>
    </source>
</evidence>
<accession>A0A1L7W953</accession>
<dbReference type="RefSeq" id="XP_031089647.1">
    <property type="nucleotide sequence ID" value="XM_031224383.1"/>
</dbReference>
<organism evidence="1 2">
    <name type="scientific">Fusarium proliferatum (strain ET1)</name>
    <name type="common">Orchid endophyte fungus</name>
    <dbReference type="NCBI Taxonomy" id="1227346"/>
    <lineage>
        <taxon>Eukaryota</taxon>
        <taxon>Fungi</taxon>
        <taxon>Dikarya</taxon>
        <taxon>Ascomycota</taxon>
        <taxon>Pezizomycotina</taxon>
        <taxon>Sordariomycetes</taxon>
        <taxon>Hypocreomycetidae</taxon>
        <taxon>Hypocreales</taxon>
        <taxon>Nectriaceae</taxon>
        <taxon>Fusarium</taxon>
        <taxon>Fusarium fujikuroi species complex</taxon>
    </lineage>
</organism>
<dbReference type="GeneID" id="42057435"/>
<keyword evidence="2" id="KW-1185">Reference proteome</keyword>
<comment type="caution">
    <text evidence="1">The sequence shown here is derived from an EMBL/GenBank/DDBJ whole genome shotgun (WGS) entry which is preliminary data.</text>
</comment>
<proteinExistence type="predicted"/>
<dbReference type="VEuPathDB" id="FungiDB:FPRO_12571"/>
<sequence>MLCRSVCPDDSGGYEFVVIGLWKFESLLRDHVAVGIPRSGGPSHDKCALQAFSELQLAGYEVLAWRPYCKEAMPYMDRDGNTLTIEERPPLKGLDELEDTGEDNAVTELRQQVLELKRTKEKPTTTLSRDGPGKRAVMLQKELDKTDGFTHFEMVFDRHKDEKDRNGQSCRLVEIGSGLHDAWDRVKMADMAIGRAMAEMGAAELNLLGGVRNSPEI</sequence>